<proteinExistence type="predicted"/>
<comment type="caution">
    <text evidence="1">The sequence shown here is derived from an EMBL/GenBank/DDBJ whole genome shotgun (WGS) entry which is preliminary data.</text>
</comment>
<dbReference type="EMBL" id="JGDS01000050">
    <property type="protein sequence ID" value="EXZ73497.1"/>
    <property type="molecule type" value="Genomic_DNA"/>
</dbReference>
<dbReference type="Proteomes" id="UP000020938">
    <property type="component" value="Unassembled WGS sequence"/>
</dbReference>
<accession>A0A016BXR5</accession>
<protein>
    <submittedName>
        <fullName evidence="1">Uncharacterized protein</fullName>
    </submittedName>
</protein>
<gene>
    <name evidence="1" type="ORF">M123_2210</name>
</gene>
<sequence>MAAQYLKIGNMPIMLYYPFQKGLIIHARNGNSYHGTKSVAYFI</sequence>
<name>A0A016BXR5_BACFG</name>
<evidence type="ECO:0000313" key="1">
    <source>
        <dbReference type="EMBL" id="EXZ73497.1"/>
    </source>
</evidence>
<dbReference type="AlphaFoldDB" id="A0A016BXR5"/>
<organism evidence="1 2">
    <name type="scientific">Bacteroides fragilis str. 3976T8</name>
    <dbReference type="NCBI Taxonomy" id="1339314"/>
    <lineage>
        <taxon>Bacteria</taxon>
        <taxon>Pseudomonadati</taxon>
        <taxon>Bacteroidota</taxon>
        <taxon>Bacteroidia</taxon>
        <taxon>Bacteroidales</taxon>
        <taxon>Bacteroidaceae</taxon>
        <taxon>Bacteroides</taxon>
    </lineage>
</organism>
<evidence type="ECO:0000313" key="2">
    <source>
        <dbReference type="Proteomes" id="UP000020938"/>
    </source>
</evidence>
<reference evidence="1 2" key="1">
    <citation type="submission" date="2014-02" db="EMBL/GenBank/DDBJ databases">
        <authorList>
            <person name="Sears C."/>
            <person name="Carroll K."/>
            <person name="Sack B.R."/>
            <person name="Qadri F."/>
            <person name="Myers L.L."/>
            <person name="Chung G.-T."/>
            <person name="Escheverria P."/>
            <person name="Fraser C.M."/>
            <person name="Sadzewicz L."/>
            <person name="Shefchek K.A."/>
            <person name="Tallon L."/>
            <person name="Das S.P."/>
            <person name="Daugherty S."/>
            <person name="Mongodin E.F."/>
        </authorList>
    </citation>
    <scope>NUCLEOTIDE SEQUENCE [LARGE SCALE GENOMIC DNA]</scope>
    <source>
        <strain evidence="1 2">3976T8</strain>
    </source>
</reference>